<comment type="cofactor">
    <cofactor evidence="1">
        <name>siroheme</name>
        <dbReference type="ChEBI" id="CHEBI:60052"/>
    </cofactor>
</comment>
<dbReference type="InterPro" id="IPR006067">
    <property type="entry name" value="NO2/SO3_Rdtase_4Fe4S_dom"/>
</dbReference>
<dbReference type="SUPFAM" id="SSF56014">
    <property type="entry name" value="Nitrite and sulphite reductase 4Fe-4S domain-like"/>
    <property type="match status" value="2"/>
</dbReference>
<reference evidence="19" key="1">
    <citation type="submission" date="2021-01" db="EMBL/GenBank/DDBJ databases">
        <authorList>
            <person name="Corre E."/>
            <person name="Pelletier E."/>
            <person name="Niang G."/>
            <person name="Scheremetjew M."/>
            <person name="Finn R."/>
            <person name="Kale V."/>
            <person name="Holt S."/>
            <person name="Cochrane G."/>
            <person name="Meng A."/>
            <person name="Brown T."/>
            <person name="Cohen L."/>
        </authorList>
    </citation>
    <scope>NUCLEOTIDE SEQUENCE</scope>
    <source>
        <strain evidence="19">SAG 36.94</strain>
    </source>
</reference>
<dbReference type="NCBIfam" id="NF010029">
    <property type="entry name" value="PRK13504.1"/>
    <property type="match status" value="1"/>
</dbReference>
<keyword evidence="9" id="KW-0349">Heme</keyword>
<dbReference type="Pfam" id="PF01077">
    <property type="entry name" value="NIR_SIR"/>
    <property type="match status" value="2"/>
</dbReference>
<gene>
    <name evidence="19" type="ORF">CCAE0312_LOCUS814</name>
</gene>
<dbReference type="FunFam" id="3.30.413.10:FF:000014">
    <property type="entry name" value="Sulfite reductase [ferredoxin], chloroplastic"/>
    <property type="match status" value="1"/>
</dbReference>
<evidence type="ECO:0000256" key="3">
    <source>
        <dbReference type="ARBA" id="ARBA00002010"/>
    </source>
</evidence>
<dbReference type="AlphaFoldDB" id="A0A7S1T6X5"/>
<protein>
    <recommendedName>
        <fullName evidence="7">assimilatory sulfite reductase (ferredoxin)</fullName>
        <ecNumber evidence="7">1.8.7.1</ecNumber>
    </recommendedName>
</protein>
<evidence type="ECO:0000256" key="14">
    <source>
        <dbReference type="ARBA" id="ARBA00023014"/>
    </source>
</evidence>
<dbReference type="InterPro" id="IPR006066">
    <property type="entry name" value="NO2/SO3_Rdtase_FeS/sirohaem_BS"/>
</dbReference>
<feature type="domain" description="Nitrite/Sulfite reductase ferredoxin-like" evidence="18">
    <location>
        <begin position="112"/>
        <end position="169"/>
    </location>
</feature>
<feature type="domain" description="Nitrite/sulphite reductase 4Fe-4S" evidence="17">
    <location>
        <begin position="215"/>
        <end position="392"/>
    </location>
</feature>
<keyword evidence="12" id="KW-0560">Oxidoreductase</keyword>
<dbReference type="InterPro" id="IPR045169">
    <property type="entry name" value="NO2/SO3_Rdtase_4Fe4S_prot"/>
</dbReference>
<evidence type="ECO:0000256" key="11">
    <source>
        <dbReference type="ARBA" id="ARBA00022784"/>
    </source>
</evidence>
<evidence type="ECO:0000256" key="15">
    <source>
        <dbReference type="ARBA" id="ARBA00046513"/>
    </source>
</evidence>
<evidence type="ECO:0000256" key="16">
    <source>
        <dbReference type="ARBA" id="ARBA00049518"/>
    </source>
</evidence>
<evidence type="ECO:0000256" key="12">
    <source>
        <dbReference type="ARBA" id="ARBA00023002"/>
    </source>
</evidence>
<dbReference type="GO" id="GO:0042644">
    <property type="term" value="C:chloroplast nucleoid"/>
    <property type="evidence" value="ECO:0007669"/>
    <property type="project" value="UniProtKB-SubCell"/>
</dbReference>
<keyword evidence="13" id="KW-0408">Iron</keyword>
<dbReference type="EC" id="1.8.7.1" evidence="7"/>
<evidence type="ECO:0000256" key="6">
    <source>
        <dbReference type="ARBA" id="ARBA00010429"/>
    </source>
</evidence>
<dbReference type="PROSITE" id="PS00365">
    <property type="entry name" value="NIR_SIR"/>
    <property type="match status" value="1"/>
</dbReference>
<dbReference type="GO" id="GO:0009337">
    <property type="term" value="C:sulfite reductase complex (NADPH)"/>
    <property type="evidence" value="ECO:0007669"/>
    <property type="project" value="TreeGrafter"/>
</dbReference>
<proteinExistence type="inferred from homology"/>
<evidence type="ECO:0000259" key="18">
    <source>
        <dbReference type="Pfam" id="PF03460"/>
    </source>
</evidence>
<dbReference type="PANTHER" id="PTHR11493:SF47">
    <property type="entry name" value="SULFITE REDUCTASE [NADPH] SUBUNIT BETA"/>
    <property type="match status" value="1"/>
</dbReference>
<dbReference type="Pfam" id="PF03460">
    <property type="entry name" value="NIR_SIR_ferr"/>
    <property type="match status" value="2"/>
</dbReference>
<comment type="subcellular location">
    <subcellularLocation>
        <location evidence="5">Plastid</location>
        <location evidence="5">Chloroplast stroma</location>
        <location evidence="5">Chloroplast nucleoid</location>
    </subcellularLocation>
</comment>
<evidence type="ECO:0000256" key="2">
    <source>
        <dbReference type="ARBA" id="ARBA00001966"/>
    </source>
</evidence>
<dbReference type="NCBIfam" id="TIGR02042">
    <property type="entry name" value="sir"/>
    <property type="match status" value="1"/>
</dbReference>
<dbReference type="PRINTS" id="PR00397">
    <property type="entry name" value="SIROHAEM"/>
</dbReference>
<dbReference type="PANTHER" id="PTHR11493">
    <property type="entry name" value="SULFITE REDUCTASE [NADPH] SUBUNIT BETA-RELATED"/>
    <property type="match status" value="1"/>
</dbReference>
<sequence>MQKTVGESGWIVPPLVGVLQKQISVPSVGVSRRRELTHRRGVTILKAVAASDKKLSKVEYLKVDSNQLRFPLSEELANDEIFITENAVQIMKFHGSYQQDNREERKSGAKSYQFMLRLKMPAGEMPASMYRVLDDLSDEYGNQTLRATTRSAWQLHGVLKGNLKTVFSTIMNNGGGTLGACGDLNRNIVATPAPKVSAPYAYARYYSRYLAELFAPQTGAFGEIWLDGEQAATMEYWKRDLDMEEIKRKMREDNGTGVSFPDKEEPIYGERYLPRKFKMGITVPGDNSIDIYTQDIGIVVICDGKENLEGFNVMVGGGMGRTHRKESTFPRIGDHLGYVTKDKLPDLIKAIVATQRDHGNREVRMNARMKYLVQKVGIEQFRKLVEGYFGEQIEEFRPLPEWSYMDWLGWHEQGDGKMFLGLFIENGRIKDAGEMRLKTALRKIVDSFNFDFVVSPNQNVILTGIDPSKVTAVETLLAEHGVVLPGKISRNRVVAMACPAFPLCGLAVTEAERHMPSVVTRVEALLEKMNLNLDVTMRMTGCPNGCARPYMAEIGFVGSAPMAYQLWLGGAPNQTRLAFPFIEKMNDSDMESTLEPLFVFYKESHRSGESFGDFCHRMGTAELKEAIENYSSAEPGRVPKPRISLNPSTMEELKLMAERRGMTAGKLADEILSLYLRDNSS</sequence>
<dbReference type="InterPro" id="IPR011787">
    <property type="entry name" value="SiR_ferredoxin-dep"/>
</dbReference>
<dbReference type="EMBL" id="HBGH01001598">
    <property type="protein sequence ID" value="CAD9223766.1"/>
    <property type="molecule type" value="Transcribed_RNA"/>
</dbReference>
<dbReference type="Gene3D" id="3.30.413.10">
    <property type="entry name" value="Sulfite Reductase Hemoprotein, domain 1"/>
    <property type="match status" value="2"/>
</dbReference>
<dbReference type="GO" id="GO:0000103">
    <property type="term" value="P:sulfate assimilation"/>
    <property type="evidence" value="ECO:0007669"/>
    <property type="project" value="TreeGrafter"/>
</dbReference>
<dbReference type="GO" id="GO:0051539">
    <property type="term" value="F:4 iron, 4 sulfur cluster binding"/>
    <property type="evidence" value="ECO:0007669"/>
    <property type="project" value="UniProtKB-KW"/>
</dbReference>
<name>A0A7S1T6X5_9RHOD</name>
<keyword evidence="11" id="KW-0883">Thioether bond</keyword>
<evidence type="ECO:0000259" key="17">
    <source>
        <dbReference type="Pfam" id="PF01077"/>
    </source>
</evidence>
<organism evidence="19">
    <name type="scientific">Compsopogon caeruleus</name>
    <dbReference type="NCBI Taxonomy" id="31354"/>
    <lineage>
        <taxon>Eukaryota</taxon>
        <taxon>Rhodophyta</taxon>
        <taxon>Compsopogonophyceae</taxon>
        <taxon>Compsopogonales</taxon>
        <taxon>Compsopogonaceae</taxon>
        <taxon>Compsopogon</taxon>
    </lineage>
</organism>
<comment type="subunit">
    <text evidence="15">Monomer. Interacts with ferredoxin.</text>
</comment>
<dbReference type="GO" id="GO:0016002">
    <property type="term" value="F:sulfite reductase activity"/>
    <property type="evidence" value="ECO:0007669"/>
    <property type="project" value="TreeGrafter"/>
</dbReference>
<comment type="function">
    <text evidence="4">Essential protein with sulfite reductase activity required in assimilatory sulfate reduction pathway during both primary and secondary metabolism and thus involved in development and growth.</text>
</comment>
<comment type="function">
    <text evidence="3">DNA-binding protein that binds to both double-stranded and single-stranded DNA without significant sequence specificity to reversibly repress the transcriptional activity of chloroplast nucleoids by promoting DNA compaction and possibly regulate DNA replication.</text>
</comment>
<keyword evidence="10" id="KW-0479">Metal-binding</keyword>
<evidence type="ECO:0000256" key="10">
    <source>
        <dbReference type="ARBA" id="ARBA00022723"/>
    </source>
</evidence>
<dbReference type="InterPro" id="IPR005117">
    <property type="entry name" value="NiRdtase/SiRdtase_haem-b_fer"/>
</dbReference>
<dbReference type="FunFam" id="3.30.413.10:FF:000008">
    <property type="entry name" value="Sulfite reductase [ferredoxin], chloroplastic"/>
    <property type="match status" value="1"/>
</dbReference>
<evidence type="ECO:0000256" key="13">
    <source>
        <dbReference type="ARBA" id="ARBA00023004"/>
    </source>
</evidence>
<evidence type="ECO:0000256" key="9">
    <source>
        <dbReference type="ARBA" id="ARBA00022617"/>
    </source>
</evidence>
<evidence type="ECO:0000256" key="7">
    <source>
        <dbReference type="ARBA" id="ARBA00012353"/>
    </source>
</evidence>
<dbReference type="GO" id="GO:0046872">
    <property type="term" value="F:metal ion binding"/>
    <property type="evidence" value="ECO:0007669"/>
    <property type="project" value="UniProtKB-KW"/>
</dbReference>
<evidence type="ECO:0000256" key="5">
    <source>
        <dbReference type="ARBA" id="ARBA00004595"/>
    </source>
</evidence>
<accession>A0A7S1T6X5</accession>
<dbReference type="InterPro" id="IPR036136">
    <property type="entry name" value="Nit/Sulf_reduc_fer-like_dom_sf"/>
</dbReference>
<evidence type="ECO:0000256" key="1">
    <source>
        <dbReference type="ARBA" id="ARBA00001929"/>
    </source>
</evidence>
<feature type="domain" description="Nitrite/sulphite reductase 4Fe-4S" evidence="17">
    <location>
        <begin position="494"/>
        <end position="632"/>
    </location>
</feature>
<comment type="catalytic activity">
    <reaction evidence="16">
        <text>hydrogen sulfide + 6 oxidized [2Fe-2S]-[ferredoxin] + 3 H2O = sulfite + 6 reduced [2Fe-2S]-[ferredoxin] + 7 H(+)</text>
        <dbReference type="Rhea" id="RHEA:23132"/>
        <dbReference type="Rhea" id="RHEA-COMP:10000"/>
        <dbReference type="Rhea" id="RHEA-COMP:10001"/>
        <dbReference type="ChEBI" id="CHEBI:15377"/>
        <dbReference type="ChEBI" id="CHEBI:15378"/>
        <dbReference type="ChEBI" id="CHEBI:17359"/>
        <dbReference type="ChEBI" id="CHEBI:29919"/>
        <dbReference type="ChEBI" id="CHEBI:33737"/>
        <dbReference type="ChEBI" id="CHEBI:33738"/>
        <dbReference type="EC" id="1.8.7.1"/>
    </reaction>
</comment>
<dbReference type="GO" id="GO:0020037">
    <property type="term" value="F:heme binding"/>
    <property type="evidence" value="ECO:0007669"/>
    <property type="project" value="InterPro"/>
</dbReference>
<keyword evidence="14" id="KW-0411">Iron-sulfur</keyword>
<comment type="similarity">
    <text evidence="6">Belongs to the nitrite and sulfite reductase 4Fe-4S domain family.</text>
</comment>
<dbReference type="InterPro" id="IPR045854">
    <property type="entry name" value="NO2/SO3_Rdtase_4Fe4S_sf"/>
</dbReference>
<comment type="cofactor">
    <cofactor evidence="2">
        <name>[4Fe-4S] cluster</name>
        <dbReference type="ChEBI" id="CHEBI:49883"/>
    </cofactor>
</comment>
<evidence type="ECO:0000313" key="19">
    <source>
        <dbReference type="EMBL" id="CAD9223766.1"/>
    </source>
</evidence>
<dbReference type="SUPFAM" id="SSF55124">
    <property type="entry name" value="Nitrite/Sulfite reductase N-terminal domain-like"/>
    <property type="match status" value="2"/>
</dbReference>
<keyword evidence="8" id="KW-0004">4Fe-4S</keyword>
<evidence type="ECO:0000256" key="4">
    <source>
        <dbReference type="ARBA" id="ARBA00003329"/>
    </source>
</evidence>
<feature type="domain" description="Nitrite/Sulfite reductase ferredoxin-like" evidence="18">
    <location>
        <begin position="411"/>
        <end position="479"/>
    </location>
</feature>
<dbReference type="GO" id="GO:0050311">
    <property type="term" value="F:sulfite reductase (ferredoxin) activity"/>
    <property type="evidence" value="ECO:0007669"/>
    <property type="project" value="UniProtKB-EC"/>
</dbReference>
<evidence type="ECO:0000256" key="8">
    <source>
        <dbReference type="ARBA" id="ARBA00022485"/>
    </source>
</evidence>